<name>B2IGI5_BEII9</name>
<protein>
    <recommendedName>
        <fullName evidence="1">Thiol:disulfide interchange protein DsbD N-terminal domain-containing protein</fullName>
    </recommendedName>
</protein>
<dbReference type="EMBL" id="CP001016">
    <property type="protein sequence ID" value="ACB94367.1"/>
    <property type="molecule type" value="Genomic_DNA"/>
</dbReference>
<reference evidence="3" key="1">
    <citation type="submission" date="2008-03" db="EMBL/GenBank/DDBJ databases">
        <title>Complete sequence of chromosome of Beijerinckia indica subsp. indica ATCC 9039.</title>
        <authorList>
            <consortium name="US DOE Joint Genome Institute"/>
            <person name="Copeland A."/>
            <person name="Lucas S."/>
            <person name="Lapidus A."/>
            <person name="Glavina del Rio T."/>
            <person name="Dalin E."/>
            <person name="Tice H."/>
            <person name="Bruce D."/>
            <person name="Goodwin L."/>
            <person name="Pitluck S."/>
            <person name="LaButti K."/>
            <person name="Schmutz J."/>
            <person name="Larimer F."/>
            <person name="Land M."/>
            <person name="Hauser L."/>
            <person name="Kyrpides N."/>
            <person name="Mikhailova N."/>
            <person name="Dunfield P.F."/>
            <person name="Dedysh S.N."/>
            <person name="Liesack W."/>
            <person name="Saw J.H."/>
            <person name="Alam M."/>
            <person name="Chen Y."/>
            <person name="Murrell J.C."/>
            <person name="Richardson P."/>
        </authorList>
    </citation>
    <scope>NUCLEOTIDE SEQUENCE [LARGE SCALE GENOMIC DNA]</scope>
    <source>
        <strain evidence="3">ATCC 9039 / DSM 1715 / NCIMB 8712</strain>
    </source>
</reference>
<evidence type="ECO:0000313" key="2">
    <source>
        <dbReference type="EMBL" id="ACB94367.1"/>
    </source>
</evidence>
<dbReference type="KEGG" id="bid:Bind_0717"/>
<keyword evidence="3" id="KW-1185">Reference proteome</keyword>
<reference evidence="2 3" key="2">
    <citation type="journal article" date="2010" name="J. Bacteriol.">
        <title>Complete genome sequence of Beijerinckia indica subsp. indica.</title>
        <authorList>
            <person name="Tamas I."/>
            <person name="Dedysh S.N."/>
            <person name="Liesack W."/>
            <person name="Stott M.B."/>
            <person name="Alam M."/>
            <person name="Murrell J.C."/>
            <person name="Dunfield P.F."/>
        </authorList>
    </citation>
    <scope>NUCLEOTIDE SEQUENCE [LARGE SCALE GENOMIC DNA]</scope>
    <source>
        <strain evidence="3">ATCC 9039 / DSM 1715 / NCIMB 8712</strain>
    </source>
</reference>
<accession>B2IGI5</accession>
<evidence type="ECO:0000313" key="3">
    <source>
        <dbReference type="Proteomes" id="UP000001695"/>
    </source>
</evidence>
<feature type="domain" description="Thiol:disulfide interchange protein DsbD N-terminal" evidence="1">
    <location>
        <begin position="61"/>
        <end position="165"/>
    </location>
</feature>
<dbReference type="InterPro" id="IPR028250">
    <property type="entry name" value="DsbDN"/>
</dbReference>
<evidence type="ECO:0000259" key="1">
    <source>
        <dbReference type="Pfam" id="PF11412"/>
    </source>
</evidence>
<dbReference type="Pfam" id="PF11412">
    <property type="entry name" value="DsbD_N"/>
    <property type="match status" value="1"/>
</dbReference>
<dbReference type="STRING" id="395963.Bind_0717"/>
<sequence length="293" mass="31997">MKSQFLQGILSRSLCLGLSSALFLLGSLEVSSDLWAGSQQPATLANPDVEVIKGEAEQDGIYVIGIAIELAPDLMTYWRMPGEAGVAPVFSFDHSSNLAKTTVLYPAPERISDEGAEIFGYRGRVVFPIRVEPRDAHEQVTLSLALDYATCGKICRPQKAQTEVLLSPGKTSLANPRLTEALSEVPTTLTPEAVASAIKIMSEPGYDHPTWRLQWVNGHARDLFVEAPDGWYFETKPTGQPDEFLLRQILAPAGTGVEAPPPPLTLTLAGMDRHKSYEFSLQLPPIKPTQRKS</sequence>
<dbReference type="eggNOG" id="COG4233">
    <property type="taxonomic scope" value="Bacteria"/>
</dbReference>
<proteinExistence type="predicted"/>
<organism evidence="2 3">
    <name type="scientific">Beijerinckia indica subsp. indica (strain ATCC 9039 / DSM 1715 / NCIMB 8712)</name>
    <dbReference type="NCBI Taxonomy" id="395963"/>
    <lineage>
        <taxon>Bacteria</taxon>
        <taxon>Pseudomonadati</taxon>
        <taxon>Pseudomonadota</taxon>
        <taxon>Alphaproteobacteria</taxon>
        <taxon>Hyphomicrobiales</taxon>
        <taxon>Beijerinckiaceae</taxon>
        <taxon>Beijerinckia</taxon>
    </lineage>
</organism>
<dbReference type="HOGENOM" id="CLU_047910_1_1_5"/>
<dbReference type="AlphaFoldDB" id="B2IGI5"/>
<gene>
    <name evidence="2" type="ordered locus">Bind_0717</name>
</gene>
<dbReference type="Proteomes" id="UP000001695">
    <property type="component" value="Chromosome"/>
</dbReference>